<comment type="caution">
    <text evidence="8">The sequence shown here is derived from an EMBL/GenBank/DDBJ whole genome shotgun (WGS) entry which is preliminary data.</text>
</comment>
<evidence type="ECO:0000256" key="2">
    <source>
        <dbReference type="ARBA" id="ARBA00022679"/>
    </source>
</evidence>
<evidence type="ECO:0000259" key="6">
    <source>
        <dbReference type="Pfam" id="PF00370"/>
    </source>
</evidence>
<dbReference type="EC" id="2.7.1.12" evidence="8"/>
<dbReference type="EMBL" id="JBIAZU010000001">
    <property type="protein sequence ID" value="MFF5288234.1"/>
    <property type="molecule type" value="Genomic_DNA"/>
</dbReference>
<name>A0ABW6W4K7_9ACTN</name>
<organism evidence="8 9">
    <name type="scientific">Paractinoplanes globisporus</name>
    <dbReference type="NCBI Taxonomy" id="113565"/>
    <lineage>
        <taxon>Bacteria</taxon>
        <taxon>Bacillati</taxon>
        <taxon>Actinomycetota</taxon>
        <taxon>Actinomycetes</taxon>
        <taxon>Micromonosporales</taxon>
        <taxon>Micromonosporaceae</taxon>
        <taxon>Paractinoplanes</taxon>
    </lineage>
</organism>
<dbReference type="InterPro" id="IPR018483">
    <property type="entry name" value="Carb_kinase_FGGY_CS"/>
</dbReference>
<feature type="domain" description="Carbohydrate kinase FGGY C-terminal" evidence="7">
    <location>
        <begin position="249"/>
        <end position="446"/>
    </location>
</feature>
<dbReference type="SUPFAM" id="SSF53067">
    <property type="entry name" value="Actin-like ATPase domain"/>
    <property type="match status" value="2"/>
</dbReference>
<reference evidence="8 9" key="1">
    <citation type="submission" date="2024-10" db="EMBL/GenBank/DDBJ databases">
        <title>The Natural Products Discovery Center: Release of the First 8490 Sequenced Strains for Exploring Actinobacteria Biosynthetic Diversity.</title>
        <authorList>
            <person name="Kalkreuter E."/>
            <person name="Kautsar S.A."/>
            <person name="Yang D."/>
            <person name="Bader C.D."/>
            <person name="Teijaro C.N."/>
            <person name="Fluegel L."/>
            <person name="Davis C.M."/>
            <person name="Simpson J.R."/>
            <person name="Lauterbach L."/>
            <person name="Steele A.D."/>
            <person name="Gui C."/>
            <person name="Meng S."/>
            <person name="Li G."/>
            <person name="Viehrig K."/>
            <person name="Ye F."/>
            <person name="Su P."/>
            <person name="Kiefer A.F."/>
            <person name="Nichols A."/>
            <person name="Cepeda A.J."/>
            <person name="Yan W."/>
            <person name="Fan B."/>
            <person name="Jiang Y."/>
            <person name="Adhikari A."/>
            <person name="Zheng C.-J."/>
            <person name="Schuster L."/>
            <person name="Cowan T.M."/>
            <person name="Smanski M.J."/>
            <person name="Chevrette M.G."/>
            <person name="De Carvalho L.P.S."/>
            <person name="Shen B."/>
        </authorList>
    </citation>
    <scope>NUCLEOTIDE SEQUENCE [LARGE SCALE GENOMIC DNA]</scope>
    <source>
        <strain evidence="8 9">NPDC000087</strain>
    </source>
</reference>
<dbReference type="InterPro" id="IPR018484">
    <property type="entry name" value="FGGY_N"/>
</dbReference>
<dbReference type="Proteomes" id="UP001602245">
    <property type="component" value="Unassembled WGS sequence"/>
</dbReference>
<proteinExistence type="inferred from homology"/>
<dbReference type="InterPro" id="IPR050406">
    <property type="entry name" value="FGGY_Carb_Kinase"/>
</dbReference>
<evidence type="ECO:0000256" key="1">
    <source>
        <dbReference type="ARBA" id="ARBA00009156"/>
    </source>
</evidence>
<dbReference type="PANTHER" id="PTHR43095:SF2">
    <property type="entry name" value="GLUCONOKINASE"/>
    <property type="match status" value="1"/>
</dbReference>
<evidence type="ECO:0000256" key="4">
    <source>
        <dbReference type="RuleBase" id="RU003733"/>
    </source>
</evidence>
<dbReference type="PIRSF" id="PIRSF000538">
    <property type="entry name" value="GlpK"/>
    <property type="match status" value="1"/>
</dbReference>
<feature type="domain" description="Carbohydrate kinase FGGY N-terminal" evidence="6">
    <location>
        <begin position="4"/>
        <end position="240"/>
    </location>
</feature>
<evidence type="ECO:0000259" key="7">
    <source>
        <dbReference type="Pfam" id="PF02782"/>
    </source>
</evidence>
<evidence type="ECO:0000256" key="3">
    <source>
        <dbReference type="ARBA" id="ARBA00022777"/>
    </source>
</evidence>
<dbReference type="GO" id="GO:0046316">
    <property type="term" value="F:gluconokinase activity"/>
    <property type="evidence" value="ECO:0007669"/>
    <property type="project" value="UniProtKB-EC"/>
</dbReference>
<dbReference type="Pfam" id="PF00370">
    <property type="entry name" value="FGGY_N"/>
    <property type="match status" value="1"/>
</dbReference>
<comment type="similarity">
    <text evidence="1 4">Belongs to the FGGY kinase family.</text>
</comment>
<dbReference type="PANTHER" id="PTHR43095">
    <property type="entry name" value="SUGAR KINASE"/>
    <property type="match status" value="1"/>
</dbReference>
<dbReference type="RefSeq" id="WP_020518667.1">
    <property type="nucleotide sequence ID" value="NZ_JBIAZU010000001.1"/>
</dbReference>
<dbReference type="Pfam" id="PF02782">
    <property type="entry name" value="FGGY_C"/>
    <property type="match status" value="1"/>
</dbReference>
<evidence type="ECO:0000313" key="8">
    <source>
        <dbReference type="EMBL" id="MFF5288234.1"/>
    </source>
</evidence>
<gene>
    <name evidence="8" type="ORF">ACFY35_02280</name>
</gene>
<dbReference type="InterPro" id="IPR000577">
    <property type="entry name" value="Carb_kinase_FGGY"/>
</dbReference>
<evidence type="ECO:0000313" key="9">
    <source>
        <dbReference type="Proteomes" id="UP001602245"/>
    </source>
</evidence>
<keyword evidence="3 4" id="KW-0418">Kinase</keyword>
<accession>A0ABW6W4K7</accession>
<protein>
    <submittedName>
        <fullName evidence="8">Gluconokinase</fullName>
        <ecNumber evidence="8">2.7.1.12</ecNumber>
    </submittedName>
</protein>
<dbReference type="InterPro" id="IPR018485">
    <property type="entry name" value="FGGY_C"/>
</dbReference>
<sequence>MDVVIGIDTGTTATKAIAAGIDGRLRAQTSVHYPLSVPAPGRAELDPRHLVDAAVKALTDITAACREQGDRVIAVSLSAFLHGLVPMDAGGKPLGPLITWADGRAGDQCDEIIASGRAKALQARTGTPVHPMSPLTKLAWWRATDPSTLRDTPRWGGVKELILAALADESYLSDLSVASGTGMYDIHARRWDPEALDIAGVRPEQLSEVVPTTTILKLRAEFGDVPLIIGAADGPLANLGLGATPAGVAAVSLGTSGAVRTIVDRPTADADGRLFCYALTEDRWAIGGAVNNAGSVVRWAGQSFASGFERPGAEGEDADERDAALLMEAQGVPPGSDGLLCLPYLLGERAPWWRSGLRGAYLGLRREHGRAHLVRSAVEGVCQQLALVRDSFATEGFEVREVRATGGAVASELWVGVLAAALDLPVAIADTPEGTALGACLLGLHALGELPDLDAAAALVKIGEPTRPDPANAALYARLRPLVEKAALSVLDTVRELDRLAPLPETAATAAGDRVDGPPGGTKA</sequence>
<dbReference type="InterPro" id="IPR043129">
    <property type="entry name" value="ATPase_NBD"/>
</dbReference>
<feature type="region of interest" description="Disordered" evidence="5">
    <location>
        <begin position="505"/>
        <end position="524"/>
    </location>
</feature>
<dbReference type="Gene3D" id="3.30.420.40">
    <property type="match status" value="2"/>
</dbReference>
<dbReference type="PROSITE" id="PS00445">
    <property type="entry name" value="FGGY_KINASES_2"/>
    <property type="match status" value="1"/>
</dbReference>
<keyword evidence="9" id="KW-1185">Reference proteome</keyword>
<keyword evidence="2 4" id="KW-0808">Transferase</keyword>
<evidence type="ECO:0000256" key="5">
    <source>
        <dbReference type="SAM" id="MobiDB-lite"/>
    </source>
</evidence>
<dbReference type="CDD" id="cd07770">
    <property type="entry name" value="ASKHA_NBD_FGGY_GntK"/>
    <property type="match status" value="1"/>
</dbReference>